<dbReference type="Pfam" id="PF00044">
    <property type="entry name" value="Gp_dh_N"/>
    <property type="match status" value="1"/>
</dbReference>
<dbReference type="InterPro" id="IPR020831">
    <property type="entry name" value="GlycerAld/Erythrose_P_DH"/>
</dbReference>
<evidence type="ECO:0000256" key="6">
    <source>
        <dbReference type="PIRSR" id="PIRSR000149-3"/>
    </source>
</evidence>
<comment type="caution">
    <text evidence="11">The sequence shown here is derived from an EMBL/GenBank/DDBJ whole genome shotgun (WGS) entry which is preliminary data.</text>
</comment>
<dbReference type="InterPro" id="IPR020830">
    <property type="entry name" value="GlycerAld_3-P_DH_AS"/>
</dbReference>
<dbReference type="InterPro" id="IPR020829">
    <property type="entry name" value="GlycerAld_3-P_DH_cat"/>
</dbReference>
<keyword evidence="3 9" id="KW-0560">Oxidoreductase</keyword>
<dbReference type="FunFam" id="3.30.360.10:FF:000002">
    <property type="entry name" value="Glyceraldehyde-3-phosphate dehydrogenase"/>
    <property type="match status" value="1"/>
</dbReference>
<feature type="binding site" evidence="5">
    <location>
        <begin position="152"/>
        <end position="154"/>
    </location>
    <ligand>
        <name>D-glyceraldehyde 3-phosphate</name>
        <dbReference type="ChEBI" id="CHEBI:59776"/>
    </ligand>
</feature>
<organism evidence="11 12">
    <name type="scientific">Sphingobium herbicidovorans (strain ATCC 700291 / DSM 11019 / CCUG 56400 / KCTC 2939 / LMG 18315 / NBRC 16415 / MH)</name>
    <name type="common">Sphingomonas herbicidovorans</name>
    <dbReference type="NCBI Taxonomy" id="1219045"/>
    <lineage>
        <taxon>Bacteria</taxon>
        <taxon>Pseudomonadati</taxon>
        <taxon>Pseudomonadota</taxon>
        <taxon>Alphaproteobacteria</taxon>
        <taxon>Sphingomonadales</taxon>
        <taxon>Sphingomonadaceae</taxon>
        <taxon>Sphingobium</taxon>
    </lineage>
</organism>
<dbReference type="EMBL" id="JFZA02000006">
    <property type="protein sequence ID" value="KFG91094.1"/>
    <property type="molecule type" value="Genomic_DNA"/>
</dbReference>
<feature type="binding site" evidence="6">
    <location>
        <position position="36"/>
    </location>
    <ligand>
        <name>NAD(+)</name>
        <dbReference type="ChEBI" id="CHEBI:57540"/>
    </ligand>
</feature>
<evidence type="ECO:0000256" key="2">
    <source>
        <dbReference type="ARBA" id="ARBA00011881"/>
    </source>
</evidence>
<dbReference type="Proteomes" id="UP000024284">
    <property type="component" value="Unassembled WGS sequence"/>
</dbReference>
<dbReference type="InterPro" id="IPR036291">
    <property type="entry name" value="NAD(P)-bd_dom_sf"/>
</dbReference>
<evidence type="ECO:0000256" key="9">
    <source>
        <dbReference type="RuleBase" id="RU361160"/>
    </source>
</evidence>
<accession>A0A086PCH6</accession>
<feature type="binding site" evidence="6">
    <location>
        <position position="122"/>
    </location>
    <ligand>
        <name>NAD(+)</name>
        <dbReference type="ChEBI" id="CHEBI:57540"/>
    </ligand>
</feature>
<dbReference type="RefSeq" id="WP_037463301.1">
    <property type="nucleotide sequence ID" value="NZ_BCZD01000007.1"/>
</dbReference>
<evidence type="ECO:0000256" key="7">
    <source>
        <dbReference type="PIRSR" id="PIRSR000149-4"/>
    </source>
</evidence>
<dbReference type="FunFam" id="3.40.50.720:FF:000001">
    <property type="entry name" value="Glyceraldehyde-3-phosphate dehydrogenase"/>
    <property type="match status" value="1"/>
</dbReference>
<dbReference type="AlphaFoldDB" id="A0A086PCH6"/>
<dbReference type="SMART" id="SM00846">
    <property type="entry name" value="Gp_dh_N"/>
    <property type="match status" value="1"/>
</dbReference>
<evidence type="ECO:0000313" key="12">
    <source>
        <dbReference type="Proteomes" id="UP000024284"/>
    </source>
</evidence>
<dbReference type="InterPro" id="IPR020828">
    <property type="entry name" value="GlycerAld_3-P_DH_NAD(P)-bd"/>
</dbReference>
<dbReference type="NCBIfam" id="TIGR01534">
    <property type="entry name" value="GAPDH-I"/>
    <property type="match status" value="1"/>
</dbReference>
<dbReference type="CDD" id="cd05214">
    <property type="entry name" value="GAPDH_I_N"/>
    <property type="match status" value="1"/>
</dbReference>
<dbReference type="PIRSF" id="PIRSF000149">
    <property type="entry name" value="GAP_DH"/>
    <property type="match status" value="1"/>
</dbReference>
<feature type="binding site" evidence="6">
    <location>
        <position position="80"/>
    </location>
    <ligand>
        <name>NAD(+)</name>
        <dbReference type="ChEBI" id="CHEBI:57540"/>
    </ligand>
</feature>
<feature type="binding site" evidence="5">
    <location>
        <position position="234"/>
    </location>
    <ligand>
        <name>D-glyceraldehyde 3-phosphate</name>
        <dbReference type="ChEBI" id="CHEBI:59776"/>
    </ligand>
</feature>
<dbReference type="eggNOG" id="COG0057">
    <property type="taxonomic scope" value="Bacteria"/>
</dbReference>
<dbReference type="GO" id="GO:0016620">
    <property type="term" value="F:oxidoreductase activity, acting on the aldehyde or oxo group of donors, NAD or NADP as acceptor"/>
    <property type="evidence" value="ECO:0007669"/>
    <property type="project" value="InterPro"/>
</dbReference>
<gene>
    <name evidence="11" type="ORF">BV98_001085</name>
</gene>
<evidence type="ECO:0000256" key="3">
    <source>
        <dbReference type="ARBA" id="ARBA00023002"/>
    </source>
</evidence>
<sequence>MATKVAINGFGRIGCLVARAILSRTDHDLELVSINDLGDAKANALLFKRDSVHGNWAGDVSVDGDALIINGKRIAVTAERDPAKLPHAAQGVEIALECTGIFADKAKASAHLTAGAKRVVISAPATGVDKTVVFGVNHDTLTADDVVISNASCTTNCLAPLAKVLHDAVGIESGFMTTIHSYTNDQNTLDQIHKDMRRARAAALSMIPTTTGAARAVGEVLPELKGKLDGSSVRVPTPNVSVVDLKFIAKRDTTVEEVNTLLKAASEAGPLKGILGYSDEPLVSIDYNGDPRSSTVDSLETAVIDGKLVRVLSWYDNEWGFSNRMIDTTGVVAGLL</sequence>
<dbReference type="Gene3D" id="3.40.50.720">
    <property type="entry name" value="NAD(P)-binding Rossmann-like Domain"/>
    <property type="match status" value="1"/>
</dbReference>
<comment type="subunit">
    <text evidence="2">Homotetramer.</text>
</comment>
<feature type="active site" description="Nucleophile" evidence="4">
    <location>
        <position position="153"/>
    </location>
</feature>
<dbReference type="OrthoDB" id="9803304at2"/>
<name>A0A086PCH6_SPHHM</name>
<dbReference type="PRINTS" id="PR00078">
    <property type="entry name" value="G3PDHDRGNASE"/>
</dbReference>
<proteinExistence type="inferred from homology"/>
<dbReference type="SUPFAM" id="SSF55347">
    <property type="entry name" value="Glyceraldehyde-3-phosphate dehydrogenase-like, C-terminal domain"/>
    <property type="match status" value="1"/>
</dbReference>
<evidence type="ECO:0000259" key="10">
    <source>
        <dbReference type="SMART" id="SM00846"/>
    </source>
</evidence>
<dbReference type="Pfam" id="PF02800">
    <property type="entry name" value="Gp_dh_C"/>
    <property type="match status" value="1"/>
</dbReference>
<keyword evidence="6" id="KW-0520">NAD</keyword>
<dbReference type="GO" id="GO:0050661">
    <property type="term" value="F:NADP binding"/>
    <property type="evidence" value="ECO:0007669"/>
    <property type="project" value="InterPro"/>
</dbReference>
<keyword evidence="6" id="KW-0547">Nucleotide-binding</keyword>
<feature type="binding site" evidence="5">
    <location>
        <position position="183"/>
    </location>
    <ligand>
        <name>D-glyceraldehyde 3-phosphate</name>
        <dbReference type="ChEBI" id="CHEBI:59776"/>
    </ligand>
</feature>
<dbReference type="InterPro" id="IPR006424">
    <property type="entry name" value="Glyceraldehyde-3-P_DH_1"/>
</dbReference>
<keyword evidence="12" id="KW-1185">Reference proteome</keyword>
<dbReference type="GO" id="GO:0051287">
    <property type="term" value="F:NAD binding"/>
    <property type="evidence" value="ECO:0007669"/>
    <property type="project" value="InterPro"/>
</dbReference>
<comment type="similarity">
    <text evidence="1 8">Belongs to the glyceraldehyde-3-phosphate dehydrogenase family.</text>
</comment>
<protein>
    <recommendedName>
        <fullName evidence="9">Glyceraldehyde-3-phosphate dehydrogenase</fullName>
        <ecNumber evidence="9">1.2.1.-</ecNumber>
    </recommendedName>
</protein>
<feature type="binding site" evidence="6">
    <location>
        <position position="317"/>
    </location>
    <ligand>
        <name>NAD(+)</name>
        <dbReference type="ChEBI" id="CHEBI:57540"/>
    </ligand>
</feature>
<evidence type="ECO:0000256" key="1">
    <source>
        <dbReference type="ARBA" id="ARBA00007406"/>
    </source>
</evidence>
<dbReference type="PATRIC" id="fig|1219045.3.peg.1104"/>
<dbReference type="STRING" id="76947.GCA_002080435_02775"/>
<dbReference type="PROSITE" id="PS00071">
    <property type="entry name" value="GAPDH"/>
    <property type="match status" value="1"/>
</dbReference>
<evidence type="ECO:0000256" key="5">
    <source>
        <dbReference type="PIRSR" id="PIRSR000149-2"/>
    </source>
</evidence>
<feature type="domain" description="Glyceraldehyde 3-phosphate dehydrogenase NAD(P) binding" evidence="10">
    <location>
        <begin position="3"/>
        <end position="153"/>
    </location>
</feature>
<evidence type="ECO:0000256" key="4">
    <source>
        <dbReference type="PIRSR" id="PIRSR000149-1"/>
    </source>
</evidence>
<dbReference type="PANTHER" id="PTHR43148">
    <property type="entry name" value="GLYCERALDEHYDE-3-PHOSPHATE DEHYDROGENASE 2"/>
    <property type="match status" value="1"/>
</dbReference>
<evidence type="ECO:0000256" key="8">
    <source>
        <dbReference type="RuleBase" id="RU000397"/>
    </source>
</evidence>
<dbReference type="Gene3D" id="3.30.360.10">
    <property type="entry name" value="Dihydrodipicolinate Reductase, domain 2"/>
    <property type="match status" value="1"/>
</dbReference>
<dbReference type="GO" id="GO:0006006">
    <property type="term" value="P:glucose metabolic process"/>
    <property type="evidence" value="ECO:0007669"/>
    <property type="project" value="InterPro"/>
</dbReference>
<dbReference type="EC" id="1.2.1.-" evidence="9"/>
<dbReference type="SUPFAM" id="SSF51735">
    <property type="entry name" value="NAD(P)-binding Rossmann-fold domains"/>
    <property type="match status" value="1"/>
</dbReference>
<evidence type="ECO:0000313" key="11">
    <source>
        <dbReference type="EMBL" id="KFG91094.1"/>
    </source>
</evidence>
<feature type="site" description="Activates thiol group during catalysis" evidence="7">
    <location>
        <position position="180"/>
    </location>
</feature>
<feature type="binding site" evidence="6">
    <location>
        <begin position="12"/>
        <end position="13"/>
    </location>
    <ligand>
        <name>NAD(+)</name>
        <dbReference type="ChEBI" id="CHEBI:57540"/>
    </ligand>
</feature>
<reference evidence="11" key="1">
    <citation type="submission" date="2014-08" db="EMBL/GenBank/DDBJ databases">
        <title>Draft genome sequences of Sphingobium herbicidovorans.</title>
        <authorList>
            <person name="Gan H.M."/>
            <person name="Gan H.Y."/>
            <person name="Savka M.A."/>
        </authorList>
    </citation>
    <scope>NUCLEOTIDE SEQUENCE [LARGE SCALE GENOMIC DNA]</scope>
    <source>
        <strain evidence="11">NBRC 16415</strain>
    </source>
</reference>
<feature type="binding site" evidence="5">
    <location>
        <begin position="211"/>
        <end position="212"/>
    </location>
    <ligand>
        <name>D-glyceraldehyde 3-phosphate</name>
        <dbReference type="ChEBI" id="CHEBI:59776"/>
    </ligand>
</feature>
<dbReference type="CDD" id="cd18126">
    <property type="entry name" value="GAPDH_I_C"/>
    <property type="match status" value="1"/>
</dbReference>